<reference evidence="5 6" key="1">
    <citation type="submission" date="2016-10" db="EMBL/GenBank/DDBJ databases">
        <authorList>
            <person name="de Groot N.N."/>
        </authorList>
    </citation>
    <scope>NUCLEOTIDE SEQUENCE [LARGE SCALE GENOMIC DNA]</scope>
    <source>
        <strain evidence="6">P4B,CCM 7963,CECT 7998,DSM 25260,IBRC-M 10614,KCTC 13821</strain>
    </source>
</reference>
<gene>
    <name evidence="5" type="ORF">SAMN05216352_105199</name>
</gene>
<dbReference type="Proteomes" id="UP000199017">
    <property type="component" value="Unassembled WGS sequence"/>
</dbReference>
<dbReference type="InterPro" id="IPR003593">
    <property type="entry name" value="AAA+_ATPase"/>
</dbReference>
<dbReference type="PROSITE" id="PS00211">
    <property type="entry name" value="ABC_TRANSPORTER_1"/>
    <property type="match status" value="1"/>
</dbReference>
<dbReference type="PROSITE" id="PS50893">
    <property type="entry name" value="ABC_TRANSPORTER_2"/>
    <property type="match status" value="1"/>
</dbReference>
<name>A0A1G8IHJ6_9BACI</name>
<proteinExistence type="predicted"/>
<evidence type="ECO:0000313" key="5">
    <source>
        <dbReference type="EMBL" id="SDI18375.1"/>
    </source>
</evidence>
<dbReference type="Gene3D" id="3.40.50.300">
    <property type="entry name" value="P-loop containing nucleotide triphosphate hydrolases"/>
    <property type="match status" value="1"/>
</dbReference>
<keyword evidence="2" id="KW-0547">Nucleotide-binding</keyword>
<dbReference type="PANTHER" id="PTHR43423:SF1">
    <property type="entry name" value="ABC TRANSPORTER I FAMILY MEMBER 17"/>
    <property type="match status" value="1"/>
</dbReference>
<dbReference type="AlphaFoldDB" id="A0A1G8IHJ6"/>
<accession>A0A1G8IHJ6</accession>
<sequence length="214" mass="24223">MFTFQDVVYKDILKLNKLTINKKQITCLVGESGTGKSTLLKLMNNMISSTSGTIFYNETPVEELDPVELRRDISMLSQSPVLFGETVQDNLEAGLIFADKTLVNEEKLIEAMNYFYLNKNLEDKAETLSGGEQQRLALSRMILLDSSVFLLDEPTSALDENLEHEVMERFIEHARKHEKTVVFVTHSKAIAKAFADNIVDITPFSIKGSVKRER</sequence>
<evidence type="ECO:0000313" key="6">
    <source>
        <dbReference type="Proteomes" id="UP000199017"/>
    </source>
</evidence>
<dbReference type="Pfam" id="PF00005">
    <property type="entry name" value="ABC_tran"/>
    <property type="match status" value="1"/>
</dbReference>
<dbReference type="InterPro" id="IPR027417">
    <property type="entry name" value="P-loop_NTPase"/>
</dbReference>
<dbReference type="EMBL" id="FNDU01000005">
    <property type="protein sequence ID" value="SDI18375.1"/>
    <property type="molecule type" value="Genomic_DNA"/>
</dbReference>
<dbReference type="STRING" id="930129.SAMN05216352_105199"/>
<dbReference type="GO" id="GO:0005524">
    <property type="term" value="F:ATP binding"/>
    <property type="evidence" value="ECO:0007669"/>
    <property type="project" value="UniProtKB-KW"/>
</dbReference>
<dbReference type="PANTHER" id="PTHR43423">
    <property type="entry name" value="ABC TRANSPORTER I FAMILY MEMBER 17"/>
    <property type="match status" value="1"/>
</dbReference>
<keyword evidence="1" id="KW-0813">Transport</keyword>
<organism evidence="5 6">
    <name type="scientific">Alteribacillus bidgolensis</name>
    <dbReference type="NCBI Taxonomy" id="930129"/>
    <lineage>
        <taxon>Bacteria</taxon>
        <taxon>Bacillati</taxon>
        <taxon>Bacillota</taxon>
        <taxon>Bacilli</taxon>
        <taxon>Bacillales</taxon>
        <taxon>Bacillaceae</taxon>
        <taxon>Alteribacillus</taxon>
    </lineage>
</organism>
<keyword evidence="3 5" id="KW-0067">ATP-binding</keyword>
<evidence type="ECO:0000259" key="4">
    <source>
        <dbReference type="PROSITE" id="PS50893"/>
    </source>
</evidence>
<evidence type="ECO:0000256" key="1">
    <source>
        <dbReference type="ARBA" id="ARBA00022448"/>
    </source>
</evidence>
<dbReference type="InterPro" id="IPR017871">
    <property type="entry name" value="ABC_transporter-like_CS"/>
</dbReference>
<dbReference type="SUPFAM" id="SSF52540">
    <property type="entry name" value="P-loop containing nucleoside triphosphate hydrolases"/>
    <property type="match status" value="1"/>
</dbReference>
<dbReference type="OrthoDB" id="9785080at2"/>
<dbReference type="CDD" id="cd03228">
    <property type="entry name" value="ABCC_MRP_Like"/>
    <property type="match status" value="1"/>
</dbReference>
<dbReference type="SMART" id="SM00382">
    <property type="entry name" value="AAA"/>
    <property type="match status" value="1"/>
</dbReference>
<dbReference type="GO" id="GO:0016887">
    <property type="term" value="F:ATP hydrolysis activity"/>
    <property type="evidence" value="ECO:0007669"/>
    <property type="project" value="InterPro"/>
</dbReference>
<evidence type="ECO:0000256" key="2">
    <source>
        <dbReference type="ARBA" id="ARBA00022741"/>
    </source>
</evidence>
<dbReference type="InterPro" id="IPR003439">
    <property type="entry name" value="ABC_transporter-like_ATP-bd"/>
</dbReference>
<keyword evidence="6" id="KW-1185">Reference proteome</keyword>
<feature type="domain" description="ABC transporter" evidence="4">
    <location>
        <begin position="2"/>
        <end position="214"/>
    </location>
</feature>
<protein>
    <submittedName>
        <fullName evidence="5">Putative ABC transport system ATP-binding protein</fullName>
    </submittedName>
</protein>
<evidence type="ECO:0000256" key="3">
    <source>
        <dbReference type="ARBA" id="ARBA00022840"/>
    </source>
</evidence>
<dbReference type="RefSeq" id="WP_091584566.1">
    <property type="nucleotide sequence ID" value="NZ_FNDU01000005.1"/>
</dbReference>